<sequence length="200" mass="22088">MIVFAKAPLPGYAKTRLVPALGEESAAALAERMLKYTLQQCLQAEVGSIELCVAPHREHEYWQSLALPEIVALSSQGEGDLGERLWRAARRAQVTGGSVLLIGTDCPQLTAERLRAAASALQKSDAVIHPTRDGGYALLGLNRVESALFEDISWSTEVVAQQTRERLDMCNMRCDWLETLVDIDEPRDLEFLPRGWEAGL</sequence>
<dbReference type="EMBL" id="JBHSVR010000001">
    <property type="protein sequence ID" value="MFC6632455.1"/>
    <property type="molecule type" value="Genomic_DNA"/>
</dbReference>
<dbReference type="InterPro" id="IPR018641">
    <property type="entry name" value="Trfase_1_rSAM/seldom-assoc"/>
</dbReference>
<proteinExistence type="predicted"/>
<gene>
    <name evidence="1" type="ORF">ACFQBM_04140</name>
</gene>
<organism evidence="1 2">
    <name type="scientific">Microbulbifer taiwanensis</name>
    <dbReference type="NCBI Taxonomy" id="986746"/>
    <lineage>
        <taxon>Bacteria</taxon>
        <taxon>Pseudomonadati</taxon>
        <taxon>Pseudomonadota</taxon>
        <taxon>Gammaproteobacteria</taxon>
        <taxon>Cellvibrionales</taxon>
        <taxon>Microbulbiferaceae</taxon>
        <taxon>Microbulbifer</taxon>
    </lineage>
</organism>
<dbReference type="Proteomes" id="UP001596425">
    <property type="component" value="Unassembled WGS sequence"/>
</dbReference>
<reference evidence="2" key="1">
    <citation type="journal article" date="2019" name="Int. J. Syst. Evol. Microbiol.">
        <title>The Global Catalogue of Microorganisms (GCM) 10K type strain sequencing project: providing services to taxonomists for standard genome sequencing and annotation.</title>
        <authorList>
            <consortium name="The Broad Institute Genomics Platform"/>
            <consortium name="The Broad Institute Genome Sequencing Center for Infectious Disease"/>
            <person name="Wu L."/>
            <person name="Ma J."/>
        </authorList>
    </citation>
    <scope>NUCLEOTIDE SEQUENCE [LARGE SCALE GENOMIC DNA]</scope>
    <source>
        <strain evidence="2">CGMCC 1.13718</strain>
    </source>
</reference>
<evidence type="ECO:0000313" key="2">
    <source>
        <dbReference type="Proteomes" id="UP001596425"/>
    </source>
</evidence>
<evidence type="ECO:0000313" key="1">
    <source>
        <dbReference type="EMBL" id="MFC6632455.1"/>
    </source>
</evidence>
<dbReference type="InterPro" id="IPR029044">
    <property type="entry name" value="Nucleotide-diphossugar_trans"/>
</dbReference>
<dbReference type="RefSeq" id="WP_319024615.1">
    <property type="nucleotide sequence ID" value="NZ_JACZFR010000064.1"/>
</dbReference>
<dbReference type="PANTHER" id="PTHR36529">
    <property type="entry name" value="SLL1095 PROTEIN"/>
    <property type="match status" value="1"/>
</dbReference>
<accession>A0ABW1YLN9</accession>
<dbReference type="NCBIfam" id="TIGR04282">
    <property type="entry name" value="glyco_like_cofC"/>
    <property type="match status" value="1"/>
</dbReference>
<comment type="caution">
    <text evidence="1">The sequence shown here is derived from an EMBL/GenBank/DDBJ whole genome shotgun (WGS) entry which is preliminary data.</text>
</comment>
<protein>
    <submittedName>
        <fullName evidence="1">TIGR04282 family arsenosugar biosynthesis glycosyltransferase</fullName>
    </submittedName>
</protein>
<dbReference type="Pfam" id="PF09837">
    <property type="entry name" value="DUF2064"/>
    <property type="match status" value="1"/>
</dbReference>
<dbReference type="SUPFAM" id="SSF53448">
    <property type="entry name" value="Nucleotide-diphospho-sugar transferases"/>
    <property type="match status" value="1"/>
</dbReference>
<dbReference type="Gene3D" id="3.90.550.10">
    <property type="entry name" value="Spore Coat Polysaccharide Biosynthesis Protein SpsA, Chain A"/>
    <property type="match status" value="1"/>
</dbReference>
<dbReference type="PANTHER" id="PTHR36529:SF1">
    <property type="entry name" value="GLYCOSYLTRANSFERASE"/>
    <property type="match status" value="1"/>
</dbReference>
<name>A0ABW1YLN9_9GAMM</name>
<keyword evidence="2" id="KW-1185">Reference proteome</keyword>